<reference evidence="3 4" key="1">
    <citation type="submission" date="2010-09" db="EMBL/GenBank/DDBJ databases">
        <authorList>
            <person name="Daugherty S.C."/>
            <person name="Tallon L.J."/>
            <person name="Jones K.M."/>
            <person name="Liu X."/>
            <person name="Kilian M."/>
            <person name="Tettelin H."/>
        </authorList>
    </citation>
    <scope>NUCLEOTIDE SEQUENCE [LARGE SCALE GENOMIC DNA]</scope>
    <source>
        <strain evidence="3 4">SK564</strain>
    </source>
</reference>
<dbReference type="AlphaFoldDB" id="E1LJS1"/>
<evidence type="ECO:0000256" key="1">
    <source>
        <dbReference type="SAM" id="Coils"/>
    </source>
</evidence>
<evidence type="ECO:0000313" key="4">
    <source>
        <dbReference type="Proteomes" id="UP000004966"/>
    </source>
</evidence>
<feature type="transmembrane region" description="Helical" evidence="2">
    <location>
        <begin position="94"/>
        <end position="111"/>
    </location>
</feature>
<keyword evidence="2" id="KW-1133">Transmembrane helix</keyword>
<keyword evidence="1" id="KW-0175">Coiled coil</keyword>
<proteinExistence type="predicted"/>
<evidence type="ECO:0008006" key="5">
    <source>
        <dbReference type="Google" id="ProtNLM"/>
    </source>
</evidence>
<dbReference type="EMBL" id="AEDU01000006">
    <property type="protein sequence ID" value="EFN99303.1"/>
    <property type="molecule type" value="Genomic_DNA"/>
</dbReference>
<feature type="transmembrane region" description="Helical" evidence="2">
    <location>
        <begin position="69"/>
        <end position="88"/>
    </location>
</feature>
<comment type="caution">
    <text evidence="3">The sequence shown here is derived from an EMBL/GenBank/DDBJ whole genome shotgun (WGS) entry which is preliminary data.</text>
</comment>
<protein>
    <recommendedName>
        <fullName evidence="5">Transmembrane protein</fullName>
    </recommendedName>
</protein>
<keyword evidence="2" id="KW-0472">Membrane</keyword>
<feature type="transmembrane region" description="Helical" evidence="2">
    <location>
        <begin position="123"/>
        <end position="152"/>
    </location>
</feature>
<accession>E1LJS1</accession>
<name>E1LJS1_STRMT</name>
<dbReference type="Proteomes" id="UP000004966">
    <property type="component" value="Unassembled WGS sequence"/>
</dbReference>
<dbReference type="RefSeq" id="WP_000426893.1">
    <property type="nucleotide sequence ID" value="NZ_AEDU01000006.1"/>
</dbReference>
<organism evidence="3 4">
    <name type="scientific">Streptococcus mitis SK564</name>
    <dbReference type="NCBI Taxonomy" id="585203"/>
    <lineage>
        <taxon>Bacteria</taxon>
        <taxon>Bacillati</taxon>
        <taxon>Bacillota</taxon>
        <taxon>Bacilli</taxon>
        <taxon>Lactobacillales</taxon>
        <taxon>Streptococcaceae</taxon>
        <taxon>Streptococcus</taxon>
        <taxon>Streptococcus mitis group</taxon>
    </lineage>
</organism>
<evidence type="ECO:0000313" key="3">
    <source>
        <dbReference type="EMBL" id="EFN99303.1"/>
    </source>
</evidence>
<evidence type="ECO:0000256" key="2">
    <source>
        <dbReference type="SAM" id="Phobius"/>
    </source>
</evidence>
<feature type="coiled-coil region" evidence="1">
    <location>
        <begin position="28"/>
        <end position="55"/>
    </location>
</feature>
<gene>
    <name evidence="3" type="ORF">SMSK564_0096</name>
</gene>
<feature type="transmembrane region" description="Helical" evidence="2">
    <location>
        <begin position="158"/>
        <end position="179"/>
    </location>
</feature>
<keyword evidence="2" id="KW-0812">Transmembrane</keyword>
<sequence length="360" mass="42981">MENEVEEKSVLLENLYNLHRGIDYIYQKQNYKMKLENDRRKAKQIQAQLQNLLESNSSNKIEKMMRQSFYVVLFGALGNLAKFLLMFWFGDGNLLELVMYLAATAILIFYLQKKIRRKTEKWLNIWTGIILVMLLAAPLRIIFFAIIGLISFNLFEGIFFSIIALGMLYLTSILGKIWYPKWVDFINTLIDDDNKQLIKNSGMRQSDYDRQIRHEQEIKQEQQQCEIEMQEAAGALVAFGSGWYPKDYYFIEAIEFFIGALENFKADNMKELVNLYDETKYKELQLNYQKEMLQLQREQYIDTKKMLQALRYNNYVQTLQLQQLDGIRRNTEEAVDYLRNLHVQENHYHTHNHYHQNNIY</sequence>